<feature type="transmembrane region" description="Helical" evidence="5">
    <location>
        <begin position="45"/>
        <end position="62"/>
    </location>
</feature>
<sequence>METEMQALLKKKEIYSSYFATLKYALYVITHPLDGFWDLTHEKRGSLAAANTIVILMLMARIMKLQFTSFLFLKVYWEGINIFLYIASMLSQLVLFCVGNWGLTTLFDGKGKLSQIYMGTAYALTPYPLLQFLMILFSNVVTDEEGAFYFFAAALSIGWTAILIICAMMQIHEYTISKTILFIIASFFAMLVMIFILLLFFSMITQGIAYFVSIMKEIMFRM</sequence>
<evidence type="ECO:0000256" key="4">
    <source>
        <dbReference type="ARBA" id="ARBA00023136"/>
    </source>
</evidence>
<evidence type="ECO:0000256" key="1">
    <source>
        <dbReference type="ARBA" id="ARBA00004141"/>
    </source>
</evidence>
<keyword evidence="2 5" id="KW-0812">Transmembrane</keyword>
<feature type="domain" description="Yip1" evidence="6">
    <location>
        <begin position="27"/>
        <end position="196"/>
    </location>
</feature>
<keyword evidence="8" id="KW-1185">Reference proteome</keyword>
<feature type="transmembrane region" description="Helical" evidence="5">
    <location>
        <begin position="180"/>
        <end position="212"/>
    </location>
</feature>
<keyword evidence="3 5" id="KW-1133">Transmembrane helix</keyword>
<evidence type="ECO:0000313" key="8">
    <source>
        <dbReference type="Proteomes" id="UP000216411"/>
    </source>
</evidence>
<dbReference type="AlphaFoldDB" id="A0A371JK25"/>
<evidence type="ECO:0000259" key="6">
    <source>
        <dbReference type="Pfam" id="PF04893"/>
    </source>
</evidence>
<dbReference type="Proteomes" id="UP000216411">
    <property type="component" value="Unassembled WGS sequence"/>
</dbReference>
<comment type="caution">
    <text evidence="7">The sequence shown here is derived from an EMBL/GenBank/DDBJ whole genome shotgun (WGS) entry which is preliminary data.</text>
</comment>
<feature type="transmembrane region" description="Helical" evidence="5">
    <location>
        <begin position="82"/>
        <end position="104"/>
    </location>
</feature>
<organism evidence="7 8">
    <name type="scientific">Lachnotalea glycerini</name>
    <dbReference type="NCBI Taxonomy" id="1763509"/>
    <lineage>
        <taxon>Bacteria</taxon>
        <taxon>Bacillati</taxon>
        <taxon>Bacillota</taxon>
        <taxon>Clostridia</taxon>
        <taxon>Lachnospirales</taxon>
        <taxon>Lachnospiraceae</taxon>
        <taxon>Lachnotalea</taxon>
    </lineage>
</organism>
<feature type="transmembrane region" description="Helical" evidence="5">
    <location>
        <begin position="147"/>
        <end position="168"/>
    </location>
</feature>
<dbReference type="GO" id="GO:0016020">
    <property type="term" value="C:membrane"/>
    <property type="evidence" value="ECO:0007669"/>
    <property type="project" value="UniProtKB-SubCell"/>
</dbReference>
<feature type="transmembrane region" description="Helical" evidence="5">
    <location>
        <begin position="15"/>
        <end position="33"/>
    </location>
</feature>
<evidence type="ECO:0000256" key="2">
    <source>
        <dbReference type="ARBA" id="ARBA00022692"/>
    </source>
</evidence>
<gene>
    <name evidence="7" type="ORF">CG710_000755</name>
</gene>
<reference evidence="7 8" key="1">
    <citation type="journal article" date="2017" name="Genome Announc.">
        <title>Draft Genome Sequence of a Sporulating and Motile Strain of Lachnotalea glycerini Isolated from Water in Quebec City, Canada.</title>
        <authorList>
            <person name="Maheux A.F."/>
            <person name="Boudreau D.K."/>
            <person name="Berube E."/>
            <person name="Boissinot M."/>
            <person name="Raymond F."/>
            <person name="Brodeur S."/>
            <person name="Corbeil J."/>
            <person name="Isabel S."/>
            <person name="Omar R.F."/>
            <person name="Bergeron M.G."/>
        </authorList>
    </citation>
    <scope>NUCLEOTIDE SEQUENCE [LARGE SCALE GENOMIC DNA]</scope>
    <source>
        <strain evidence="7 8">CCRI-19302</strain>
    </source>
</reference>
<dbReference type="EMBL" id="NOKA02000001">
    <property type="protein sequence ID" value="RDY33088.1"/>
    <property type="molecule type" value="Genomic_DNA"/>
</dbReference>
<evidence type="ECO:0000256" key="5">
    <source>
        <dbReference type="SAM" id="Phobius"/>
    </source>
</evidence>
<dbReference type="Pfam" id="PF04893">
    <property type="entry name" value="Yip1"/>
    <property type="match status" value="1"/>
</dbReference>
<feature type="transmembrane region" description="Helical" evidence="5">
    <location>
        <begin position="116"/>
        <end position="141"/>
    </location>
</feature>
<comment type="subcellular location">
    <subcellularLocation>
        <location evidence="1">Membrane</location>
        <topology evidence="1">Multi-pass membrane protein</topology>
    </subcellularLocation>
</comment>
<accession>A0A371JK25</accession>
<name>A0A371JK25_9FIRM</name>
<dbReference type="OrthoDB" id="359441at2"/>
<proteinExistence type="predicted"/>
<keyword evidence="4 5" id="KW-0472">Membrane</keyword>
<evidence type="ECO:0000313" key="7">
    <source>
        <dbReference type="EMBL" id="RDY33088.1"/>
    </source>
</evidence>
<protein>
    <submittedName>
        <fullName evidence="7">YIP1 family protein</fullName>
    </submittedName>
</protein>
<dbReference type="InterPro" id="IPR006977">
    <property type="entry name" value="Yip1_dom"/>
</dbReference>
<evidence type="ECO:0000256" key="3">
    <source>
        <dbReference type="ARBA" id="ARBA00022989"/>
    </source>
</evidence>